<evidence type="ECO:0000313" key="1">
    <source>
        <dbReference type="EMBL" id="EAT13294.1"/>
    </source>
</evidence>
<dbReference type="EMBL" id="AAQH01000002">
    <property type="protein sequence ID" value="EAT13294.1"/>
    <property type="molecule type" value="Genomic_DNA"/>
</dbReference>
<sequence length="194" mass="21809">MSQQDIPALYRDHDQLLSESGFATGNTWYHGTASGLVESIKQNGLIRSGDKELNSAIKQTMATIGNSYKENKQPVFITQSKSLAYYWAEHKTRSRNIQLAEKNEGQETPVVVQIDMPEELRSEVKPDVGAAAFILTGNDAYMDFVNDLYTELKFDAPQIDPIKADRMEYQDKLGMVYINKDIPANNVSIVEKKA</sequence>
<dbReference type="RefSeq" id="WP_007017678.1">
    <property type="nucleotide sequence ID" value="NZ_CH724114.1"/>
</dbReference>
<protein>
    <submittedName>
        <fullName evidence="1">Uncharacterized protein</fullName>
    </submittedName>
</protein>
<name>Q1N4Y4_9GAMM</name>
<keyword evidence="2" id="KW-1185">Reference proteome</keyword>
<dbReference type="STRING" id="207949.RED65_01000"/>
<reference evidence="1 2" key="1">
    <citation type="submission" date="2006-03" db="EMBL/GenBank/DDBJ databases">
        <authorList>
            <person name="Pinhassi J."/>
            <person name="Pedros-Alio C."/>
            <person name="Ferriera S."/>
            <person name="Johnson J."/>
            <person name="Kravitz S."/>
            <person name="Halpern A."/>
            <person name="Remington K."/>
            <person name="Beeson K."/>
            <person name="Tran B."/>
            <person name="Rogers Y.-H."/>
            <person name="Friedman R."/>
            <person name="Venter J.C."/>
        </authorList>
    </citation>
    <scope>NUCLEOTIDE SEQUENCE [LARGE SCALE GENOMIC DNA]</scope>
    <source>
        <strain evidence="1 2">RED65</strain>
    </source>
</reference>
<dbReference type="AlphaFoldDB" id="Q1N4Y4"/>
<proteinExistence type="predicted"/>
<dbReference type="OrthoDB" id="5731852at2"/>
<gene>
    <name evidence="1" type="ORF">RED65_01000</name>
</gene>
<organism evidence="1 2">
    <name type="scientific">Bermanella marisrubri</name>
    <dbReference type="NCBI Taxonomy" id="207949"/>
    <lineage>
        <taxon>Bacteria</taxon>
        <taxon>Pseudomonadati</taxon>
        <taxon>Pseudomonadota</taxon>
        <taxon>Gammaproteobacteria</taxon>
        <taxon>Oceanospirillales</taxon>
        <taxon>Oceanospirillaceae</taxon>
        <taxon>Bermanella</taxon>
    </lineage>
</organism>
<evidence type="ECO:0000313" key="2">
    <source>
        <dbReference type="Proteomes" id="UP000004263"/>
    </source>
</evidence>
<dbReference type="HOGENOM" id="CLU_1445730_0_0_6"/>
<accession>Q1N4Y4</accession>
<dbReference type="Proteomes" id="UP000004263">
    <property type="component" value="Unassembled WGS sequence"/>
</dbReference>
<comment type="caution">
    <text evidence="1">The sequence shown here is derived from an EMBL/GenBank/DDBJ whole genome shotgun (WGS) entry which is preliminary data.</text>
</comment>